<keyword evidence="1" id="KW-0175">Coiled coil</keyword>
<evidence type="ECO:0000313" key="3">
    <source>
        <dbReference type="EMBL" id="CAD2218277.1"/>
    </source>
</evidence>
<sequence>MQQKTLCVAPITLFSVEDSGKSVSKGNCACALVALPGVQPKYSIVCYTAASSTLCVARLESRNERGARVLLQKSGQIDFMDDSNKRWSALFSNEGQRENFVAQVTLAFYLMNGRPPRAAVQVDLTFRDVGIPLGLHHRASVFYRAYQTKESDGILEISRMAEKTDDRPYAFTPLQSNVVLPAGYKGFESEVLRMTEGAVRGVTVPYDTPSASSDDILIKQSALPTVFVVSLQRLDQLDFSRGESSLTPTVFAATDDPPRIEDNAARGDASDRYALVPSTYADPTHTNLVAPYSPDVVASPSSLGGIPPEQMTLLQKVGVGIGNLTLNVSDLQTIIETTSSNFHSKVKRPPPTRLTNKELSEQVQLIISENEGSKAELSTVQESVFTIEKDNTDLQKRIDDIGRECQDLINGRVKFQDSVRDSRLEKSRLILKLQDQVEIATTQRDDVERHVNTLKKLVDVSKEELRQVQARQGLLEIQRATDEEQASVAEATLQETRTECASLEALLTELRAEEEGRRRELRSVTAQLQEVELQAERERSRCYQLAQEERTKREADVREIRTEMMNELKSKEIRYRAEHSRIVEEKYYAGREEGKRLGREAALEDVALHLQSLRLDLQRAQSAVDVRKDELRDRIAESISSRRMRLSQAEDLRKSIHHLIKEKVAIDIKTGKLESGRCGRGAVLRDLSLIVKQLDHPVEASQMLTVVDSLERGDRYIDLSFNQENWKTTMAAVCAQRVVWIEEVLFDIYRKGMEYYYQEWMKPLEEVHQHTTRQVKLLWVSTYGESHYAVVIAERKERFAIESERQNFFDMLVEWRRRDAAAREAMWSEAASTAEAALSTRHNDSTTTVLYLCGTAATATNVTRRGDRGQTIHHVGRECRTVSPARSLPRLVGPDAARRTGCPHTGGGVRARDQRGGGGGAVRGPSHRGPTRHAAARGGIPPHRAAGGTSCDGDACTGAAPQTRSPRPDCSTGVAGGGALRPHRRAATLICP</sequence>
<evidence type="ECO:0000256" key="1">
    <source>
        <dbReference type="SAM" id="Coils"/>
    </source>
</evidence>
<dbReference type="EMBL" id="LR877154">
    <property type="protein sequence ID" value="CAD2218277.1"/>
    <property type="molecule type" value="Genomic_DNA"/>
</dbReference>
<protein>
    <submittedName>
        <fullName evidence="3">Uncharacterized protein</fullName>
    </submittedName>
</protein>
<accession>A0A7G2CGV1</accession>
<evidence type="ECO:0000313" key="4">
    <source>
        <dbReference type="Proteomes" id="UP000515908"/>
    </source>
</evidence>
<dbReference type="Proteomes" id="UP000515908">
    <property type="component" value="Chromosome 10"/>
</dbReference>
<feature type="region of interest" description="Disordered" evidence="2">
    <location>
        <begin position="888"/>
        <end position="977"/>
    </location>
</feature>
<proteinExistence type="predicted"/>
<feature type="compositionally biased region" description="Basic residues" evidence="2">
    <location>
        <begin position="925"/>
        <end position="935"/>
    </location>
</feature>
<gene>
    <name evidence="3" type="ORF">ADEAN_000576500</name>
</gene>
<keyword evidence="4" id="KW-1185">Reference proteome</keyword>
<dbReference type="PANTHER" id="PTHR44927:SF1">
    <property type="entry name" value="FK506-BINDING PROTEIN 15"/>
    <property type="match status" value="1"/>
</dbReference>
<dbReference type="VEuPathDB" id="TriTrypDB:ADEAN_000576500"/>
<dbReference type="AlphaFoldDB" id="A0A7G2CGV1"/>
<dbReference type="PANTHER" id="PTHR44927">
    <property type="entry name" value="FK506-BINDING PROTEIN 15"/>
    <property type="match status" value="1"/>
</dbReference>
<organism evidence="3 4">
    <name type="scientific">Angomonas deanei</name>
    <dbReference type="NCBI Taxonomy" id="59799"/>
    <lineage>
        <taxon>Eukaryota</taxon>
        <taxon>Discoba</taxon>
        <taxon>Euglenozoa</taxon>
        <taxon>Kinetoplastea</taxon>
        <taxon>Metakinetoplastina</taxon>
        <taxon>Trypanosomatida</taxon>
        <taxon>Trypanosomatidae</taxon>
        <taxon>Strigomonadinae</taxon>
        <taxon>Angomonas</taxon>
    </lineage>
</organism>
<reference evidence="3 4" key="1">
    <citation type="submission" date="2020-08" db="EMBL/GenBank/DDBJ databases">
        <authorList>
            <person name="Newling K."/>
            <person name="Davey J."/>
            <person name="Forrester S."/>
        </authorList>
    </citation>
    <scope>NUCLEOTIDE SEQUENCE [LARGE SCALE GENOMIC DNA]</scope>
    <source>
        <strain evidence="4">Crithidia deanei Carvalho (ATCC PRA-265)</strain>
    </source>
</reference>
<evidence type="ECO:0000256" key="2">
    <source>
        <dbReference type="SAM" id="MobiDB-lite"/>
    </source>
</evidence>
<name>A0A7G2CGV1_9TRYP</name>
<feature type="coiled-coil region" evidence="1">
    <location>
        <begin position="430"/>
        <end position="548"/>
    </location>
</feature>